<evidence type="ECO:0000313" key="1">
    <source>
        <dbReference type="EMBL" id="KAA6392196.1"/>
    </source>
</evidence>
<dbReference type="Proteomes" id="UP000324800">
    <property type="component" value="Unassembled WGS sequence"/>
</dbReference>
<comment type="caution">
    <text evidence="1">The sequence shown here is derived from an EMBL/GenBank/DDBJ whole genome shotgun (WGS) entry which is preliminary data.</text>
</comment>
<sequence length="51" mass="5877">NAERRRTFQRTRSMNGVSFSPVLEELDYDSLSIFIVNVSYELGPQGPEQNK</sequence>
<feature type="non-terminal residue" evidence="1">
    <location>
        <position position="1"/>
    </location>
</feature>
<reference evidence="1 2" key="1">
    <citation type="submission" date="2019-03" db="EMBL/GenBank/DDBJ databases">
        <title>Single cell metagenomics reveals metabolic interactions within the superorganism composed of flagellate Streblomastix strix and complex community of Bacteroidetes bacteria on its surface.</title>
        <authorList>
            <person name="Treitli S.C."/>
            <person name="Kolisko M."/>
            <person name="Husnik F."/>
            <person name="Keeling P."/>
            <person name="Hampl V."/>
        </authorList>
    </citation>
    <scope>NUCLEOTIDE SEQUENCE [LARGE SCALE GENOMIC DNA]</scope>
    <source>
        <strain evidence="1">ST1C</strain>
    </source>
</reference>
<evidence type="ECO:0000313" key="2">
    <source>
        <dbReference type="Proteomes" id="UP000324800"/>
    </source>
</evidence>
<accession>A0A5J4WC08</accession>
<protein>
    <submittedName>
        <fullName evidence="1">Uncharacterized protein</fullName>
    </submittedName>
</protein>
<organism evidence="1 2">
    <name type="scientific">Streblomastix strix</name>
    <dbReference type="NCBI Taxonomy" id="222440"/>
    <lineage>
        <taxon>Eukaryota</taxon>
        <taxon>Metamonada</taxon>
        <taxon>Preaxostyla</taxon>
        <taxon>Oxymonadida</taxon>
        <taxon>Streblomastigidae</taxon>
        <taxon>Streblomastix</taxon>
    </lineage>
</organism>
<name>A0A5J4WC08_9EUKA</name>
<gene>
    <name evidence="1" type="ORF">EZS28_012274</name>
</gene>
<dbReference type="EMBL" id="SNRW01002625">
    <property type="protein sequence ID" value="KAA6392196.1"/>
    <property type="molecule type" value="Genomic_DNA"/>
</dbReference>
<dbReference type="AlphaFoldDB" id="A0A5J4WC08"/>
<proteinExistence type="predicted"/>